<dbReference type="InterPro" id="IPR020922">
    <property type="entry name" value="dITP/XTP_pyrophosphatase"/>
</dbReference>
<dbReference type="GO" id="GO:0009117">
    <property type="term" value="P:nucleotide metabolic process"/>
    <property type="evidence" value="ECO:0007669"/>
    <property type="project" value="UniProtKB-KW"/>
</dbReference>
<feature type="binding site" evidence="10">
    <location>
        <position position="177"/>
    </location>
    <ligand>
        <name>substrate</name>
    </ligand>
</feature>
<keyword evidence="5 10" id="KW-0378">Hydrolase</keyword>
<dbReference type="GO" id="GO:0005829">
    <property type="term" value="C:cytosol"/>
    <property type="evidence" value="ECO:0007669"/>
    <property type="project" value="TreeGrafter"/>
</dbReference>
<dbReference type="SUPFAM" id="SSF52972">
    <property type="entry name" value="ITPase-like"/>
    <property type="match status" value="1"/>
</dbReference>
<comment type="caution">
    <text evidence="12">The sequence shown here is derived from an EMBL/GenBank/DDBJ whole genome shotgun (WGS) entry which is preliminary data.</text>
</comment>
<feature type="binding site" evidence="10">
    <location>
        <position position="71"/>
    </location>
    <ligand>
        <name>Mg(2+)</name>
        <dbReference type="ChEBI" id="CHEBI:18420"/>
    </ligand>
</feature>
<evidence type="ECO:0000256" key="5">
    <source>
        <dbReference type="ARBA" id="ARBA00022801"/>
    </source>
</evidence>
<organism evidence="12 13">
    <name type="scientific">Aquibacillus koreensis</name>
    <dbReference type="NCBI Taxonomy" id="279446"/>
    <lineage>
        <taxon>Bacteria</taxon>
        <taxon>Bacillati</taxon>
        <taxon>Bacillota</taxon>
        <taxon>Bacilli</taxon>
        <taxon>Bacillales</taxon>
        <taxon>Bacillaceae</taxon>
        <taxon>Aquibacillus</taxon>
    </lineage>
</organism>
<name>A0A9X3WL96_9BACI</name>
<evidence type="ECO:0000313" key="13">
    <source>
        <dbReference type="Proteomes" id="UP001145072"/>
    </source>
</evidence>
<comment type="catalytic activity">
    <reaction evidence="9 10">
        <text>XTP + H2O = XMP + diphosphate + H(+)</text>
        <dbReference type="Rhea" id="RHEA:28610"/>
        <dbReference type="ChEBI" id="CHEBI:15377"/>
        <dbReference type="ChEBI" id="CHEBI:15378"/>
        <dbReference type="ChEBI" id="CHEBI:33019"/>
        <dbReference type="ChEBI" id="CHEBI:57464"/>
        <dbReference type="ChEBI" id="CHEBI:61314"/>
        <dbReference type="EC" id="3.6.1.66"/>
    </reaction>
</comment>
<feature type="binding site" evidence="10">
    <location>
        <position position="42"/>
    </location>
    <ligand>
        <name>Mg(2+)</name>
        <dbReference type="ChEBI" id="CHEBI:18420"/>
    </ligand>
</feature>
<dbReference type="InterPro" id="IPR029001">
    <property type="entry name" value="ITPase-like_fam"/>
</dbReference>
<dbReference type="GO" id="GO:0036220">
    <property type="term" value="F:ITP diphosphatase activity"/>
    <property type="evidence" value="ECO:0007669"/>
    <property type="project" value="UniProtKB-UniRule"/>
</dbReference>
<keyword evidence="6 10" id="KW-0460">Magnesium</keyword>
<evidence type="ECO:0000256" key="6">
    <source>
        <dbReference type="ARBA" id="ARBA00022842"/>
    </source>
</evidence>
<feature type="binding site" evidence="10">
    <location>
        <begin position="8"/>
        <end position="13"/>
    </location>
    <ligand>
        <name>substrate</name>
    </ligand>
</feature>
<dbReference type="InterPro" id="IPR002637">
    <property type="entry name" value="RdgB/HAM1"/>
</dbReference>
<dbReference type="HAMAP" id="MF_01405">
    <property type="entry name" value="Non_canon_purine_NTPase"/>
    <property type="match status" value="1"/>
</dbReference>
<sequence>MQKLIIATKNKGKMKDFNQLFSKYGIEVLSLLDLEEDIPDIEETGDTFEENAAIKAEVIAKKFHLPVLADDSGLEVDALGGEPGVYSARYAGTHKDDNDNLHKVLEKMTGVKEEKRTARFVCVLALAQPEKATIYKRGECEGHIGVEPVGENGFGYDPIFIPNNYNKTMAELTSEEKNQISHRRNALIQLEEWIKEN</sequence>
<dbReference type="NCBIfam" id="TIGR00042">
    <property type="entry name" value="RdgB/HAM1 family non-canonical purine NTP pyrophosphatase"/>
    <property type="match status" value="1"/>
</dbReference>
<dbReference type="GO" id="GO:0035870">
    <property type="term" value="F:dITP diphosphatase activity"/>
    <property type="evidence" value="ECO:0007669"/>
    <property type="project" value="UniProtKB-UniRule"/>
</dbReference>
<accession>A0A9X3WL96</accession>
<dbReference type="PANTHER" id="PTHR11067">
    <property type="entry name" value="INOSINE TRIPHOSPHATE PYROPHOSPHATASE/HAM1 PROTEIN"/>
    <property type="match status" value="1"/>
</dbReference>
<evidence type="ECO:0000256" key="9">
    <source>
        <dbReference type="ARBA" id="ARBA00052017"/>
    </source>
</evidence>
<comment type="cofactor">
    <cofactor evidence="10">
        <name>Mg(2+)</name>
        <dbReference type="ChEBI" id="CHEBI:18420"/>
    </cofactor>
    <text evidence="10">Binds 1 Mg(2+) ion per subunit.</text>
</comment>
<feature type="binding site" evidence="10">
    <location>
        <position position="72"/>
    </location>
    <ligand>
        <name>substrate</name>
    </ligand>
</feature>
<dbReference type="EMBL" id="JAMQJZ010000001">
    <property type="protein sequence ID" value="MDC3419191.1"/>
    <property type="molecule type" value="Genomic_DNA"/>
</dbReference>
<dbReference type="Pfam" id="PF01725">
    <property type="entry name" value="Ham1p_like"/>
    <property type="match status" value="1"/>
</dbReference>
<evidence type="ECO:0000256" key="11">
    <source>
        <dbReference type="RuleBase" id="RU003781"/>
    </source>
</evidence>
<dbReference type="AlphaFoldDB" id="A0A9X3WL96"/>
<dbReference type="GO" id="GO:0009146">
    <property type="term" value="P:purine nucleoside triphosphate catabolic process"/>
    <property type="evidence" value="ECO:0007669"/>
    <property type="project" value="UniProtKB-UniRule"/>
</dbReference>
<evidence type="ECO:0000256" key="2">
    <source>
        <dbReference type="ARBA" id="ARBA00011738"/>
    </source>
</evidence>
<feature type="binding site" evidence="10">
    <location>
        <begin position="154"/>
        <end position="157"/>
    </location>
    <ligand>
        <name>substrate</name>
    </ligand>
</feature>
<comment type="function">
    <text evidence="10">Pyrophosphatase that catalyzes the hydrolysis of nucleoside triphosphates to their monophosphate derivatives, with a high preference for the non-canonical purine nucleotides XTP (xanthosine triphosphate), dITP (deoxyinosine triphosphate) and ITP. Seems to function as a house-cleaning enzyme that removes non-canonical purine nucleotides from the nucleotide pool, thus preventing their incorporation into DNA/RNA and avoiding chromosomal lesions.</text>
</comment>
<dbReference type="CDD" id="cd00515">
    <property type="entry name" value="HAM1"/>
    <property type="match status" value="1"/>
</dbReference>
<evidence type="ECO:0000313" key="12">
    <source>
        <dbReference type="EMBL" id="MDC3419191.1"/>
    </source>
</evidence>
<dbReference type="GO" id="GO:0017111">
    <property type="term" value="F:ribonucleoside triphosphate phosphatase activity"/>
    <property type="evidence" value="ECO:0007669"/>
    <property type="project" value="InterPro"/>
</dbReference>
<dbReference type="RefSeq" id="WP_259871914.1">
    <property type="nucleotide sequence ID" value="NZ_JAMQJZ010000001.1"/>
</dbReference>
<comment type="subunit">
    <text evidence="2 10">Homodimer.</text>
</comment>
<evidence type="ECO:0000256" key="4">
    <source>
        <dbReference type="ARBA" id="ARBA00022741"/>
    </source>
</evidence>
<gene>
    <name evidence="12" type="ORF">NC661_02215</name>
</gene>
<evidence type="ECO:0000256" key="3">
    <source>
        <dbReference type="ARBA" id="ARBA00022723"/>
    </source>
</evidence>
<keyword evidence="13" id="KW-1185">Reference proteome</keyword>
<comment type="catalytic activity">
    <reaction evidence="8 10">
        <text>dITP + H2O = dIMP + diphosphate + H(+)</text>
        <dbReference type="Rhea" id="RHEA:28342"/>
        <dbReference type="ChEBI" id="CHEBI:15377"/>
        <dbReference type="ChEBI" id="CHEBI:15378"/>
        <dbReference type="ChEBI" id="CHEBI:33019"/>
        <dbReference type="ChEBI" id="CHEBI:61194"/>
        <dbReference type="ChEBI" id="CHEBI:61382"/>
        <dbReference type="EC" id="3.6.1.66"/>
    </reaction>
</comment>
<dbReference type="NCBIfam" id="NF011397">
    <property type="entry name" value="PRK14822.1"/>
    <property type="match status" value="1"/>
</dbReference>
<feature type="active site" description="Proton acceptor" evidence="10">
    <location>
        <position position="71"/>
    </location>
</feature>
<keyword evidence="3 10" id="KW-0479">Metal-binding</keyword>
<dbReference type="FunFam" id="3.90.950.10:FF:000001">
    <property type="entry name" value="dITP/XTP pyrophosphatase"/>
    <property type="match status" value="1"/>
</dbReference>
<keyword evidence="4 10" id="KW-0547">Nucleotide-binding</keyword>
<dbReference type="GO" id="GO:0036222">
    <property type="term" value="F:XTP diphosphatase activity"/>
    <property type="evidence" value="ECO:0007669"/>
    <property type="project" value="UniProtKB-UniRule"/>
</dbReference>
<dbReference type="GO" id="GO:0046872">
    <property type="term" value="F:metal ion binding"/>
    <property type="evidence" value="ECO:0007669"/>
    <property type="project" value="UniProtKB-KW"/>
</dbReference>
<reference evidence="12" key="1">
    <citation type="submission" date="2022-06" db="EMBL/GenBank/DDBJ databases">
        <title>Aquibacillus sp. a new bacterium isolated from soil saline samples.</title>
        <authorList>
            <person name="Galisteo C."/>
            <person name="De La Haba R."/>
            <person name="Sanchez-Porro C."/>
            <person name="Ventosa A."/>
        </authorList>
    </citation>
    <scope>NUCLEOTIDE SEQUENCE</scope>
    <source>
        <strain evidence="12">JCM 12387</strain>
    </source>
</reference>
<protein>
    <recommendedName>
        <fullName evidence="10">dITP/XTP pyrophosphatase</fullName>
        <ecNumber evidence="10">3.6.1.66</ecNumber>
    </recommendedName>
    <alternativeName>
        <fullName evidence="10">Non-canonical purine NTP pyrophosphatase</fullName>
    </alternativeName>
    <alternativeName>
        <fullName evidence="10">Non-standard purine NTP pyrophosphatase</fullName>
    </alternativeName>
    <alternativeName>
        <fullName evidence="10">Nucleoside-triphosphate diphosphatase</fullName>
    </alternativeName>
    <alternativeName>
        <fullName evidence="10">Nucleoside-triphosphate pyrophosphatase</fullName>
        <shortName evidence="10">NTPase</shortName>
    </alternativeName>
</protein>
<proteinExistence type="inferred from homology"/>
<dbReference type="Gene3D" id="3.90.950.10">
    <property type="match status" value="1"/>
</dbReference>
<evidence type="ECO:0000256" key="7">
    <source>
        <dbReference type="ARBA" id="ARBA00023080"/>
    </source>
</evidence>
<comment type="similarity">
    <text evidence="1 10 11">Belongs to the HAM1 NTPase family.</text>
</comment>
<evidence type="ECO:0000256" key="1">
    <source>
        <dbReference type="ARBA" id="ARBA00008023"/>
    </source>
</evidence>
<dbReference type="EC" id="3.6.1.66" evidence="10"/>
<comment type="catalytic activity">
    <reaction evidence="10">
        <text>ITP + H2O = IMP + diphosphate + H(+)</text>
        <dbReference type="Rhea" id="RHEA:29399"/>
        <dbReference type="ChEBI" id="CHEBI:15377"/>
        <dbReference type="ChEBI" id="CHEBI:15378"/>
        <dbReference type="ChEBI" id="CHEBI:33019"/>
        <dbReference type="ChEBI" id="CHEBI:58053"/>
        <dbReference type="ChEBI" id="CHEBI:61402"/>
        <dbReference type="EC" id="3.6.1.66"/>
    </reaction>
</comment>
<keyword evidence="7 10" id="KW-0546">Nucleotide metabolism</keyword>
<dbReference type="Proteomes" id="UP001145072">
    <property type="component" value="Unassembled WGS sequence"/>
</dbReference>
<feature type="binding site" evidence="10">
    <location>
        <begin position="182"/>
        <end position="183"/>
    </location>
    <ligand>
        <name>substrate</name>
    </ligand>
</feature>
<dbReference type="PANTHER" id="PTHR11067:SF9">
    <property type="entry name" value="INOSINE TRIPHOSPHATE PYROPHOSPHATASE"/>
    <property type="match status" value="1"/>
</dbReference>
<evidence type="ECO:0000256" key="10">
    <source>
        <dbReference type="HAMAP-Rule" id="MF_01405"/>
    </source>
</evidence>
<dbReference type="GO" id="GO:0000166">
    <property type="term" value="F:nucleotide binding"/>
    <property type="evidence" value="ECO:0007669"/>
    <property type="project" value="UniProtKB-KW"/>
</dbReference>
<evidence type="ECO:0000256" key="8">
    <source>
        <dbReference type="ARBA" id="ARBA00051875"/>
    </source>
</evidence>